<dbReference type="GO" id="GO:0005634">
    <property type="term" value="C:nucleus"/>
    <property type="evidence" value="ECO:0007669"/>
    <property type="project" value="TreeGrafter"/>
</dbReference>
<feature type="compositionally biased region" description="Basic and acidic residues" evidence="5">
    <location>
        <begin position="35"/>
        <end position="47"/>
    </location>
</feature>
<dbReference type="Pfam" id="PF18051">
    <property type="entry name" value="RPN1_C"/>
    <property type="match status" value="1"/>
</dbReference>
<feature type="compositionally biased region" description="Basic and acidic residues" evidence="5">
    <location>
        <begin position="664"/>
        <end position="673"/>
    </location>
</feature>
<dbReference type="Gene3D" id="1.25.10.10">
    <property type="entry name" value="Leucine-rich Repeat Variant"/>
    <property type="match status" value="1"/>
</dbReference>
<evidence type="ECO:0000256" key="2">
    <source>
        <dbReference type="ARBA" id="ARBA00022737"/>
    </source>
</evidence>
<feature type="region of interest" description="Disordered" evidence="5">
    <location>
        <begin position="664"/>
        <end position="693"/>
    </location>
</feature>
<dbReference type="GO" id="GO:0034515">
    <property type="term" value="C:proteasome storage granule"/>
    <property type="evidence" value="ECO:0007669"/>
    <property type="project" value="TreeGrafter"/>
</dbReference>
<keyword evidence="9" id="KW-1185">Reference proteome</keyword>
<sequence>MSDGDRPTFDIAVPSTDPEKKEEKPQANGNGTGDVKGKGKDDGKDEVNEMSEEDLQLKAELEMLVQRLKEPDTNLYLPALESLRTLIRTSTSSMTSVPKPLKFLRPFYEEMGQIRERWDVSLKEQRSLLASILSVLAMTYSDTGKRETLFYRLLSESTEAPGLWGHEYVRHLANELGEEYNAHYAAELANGDGEDGLDGLDRPEGLKYTTEQLRALALELVGFFLKHNAEADAVDILLELENIEAIVELVDDKTFERVCRYMVSCVPLLVPPDDSAFLETASAIYAKYDRYPEAIALAVRLNNPSLVRKYFEAPKNPVMKKQLAYFLARAQIPLHWVHTAEGAETEEEDPAPTQPDDVLEPLGNVKLSTHFKNFGKAVGVEEPRAVEDIYKSHLEPNRTSQPADSARQNLASTFVNAFVNAGFGNDKLMVNAPEGQSWIYKNKDHGMMSATASIGLSLLWDTESGIDHIDKYSYSAEEHIKAGAFLATGILQAGIRTETDVAYALLEEHVDSKSVSLKVSAINGIGIAYAGSCRRDIAEKLLPHIADETNTMEVASMAALALGFVFVGSGDGEIASAILQTMMEREEAQLTSEWTVFTCLGLGLLFLATQEDSEPTVATLKVIEHPIATIAETIVDVCAYAGTGNVLKVQQMLHLCAEHVEKKKEGEETKTDGEAAAAAAPIATDGEGPAAAAVADAEGDVNMGSGETTAQPITATSAAPAGTEGQAETAKPATEADGENKDKEEDDKTVDSLKYQAFATVGIALIAMGEDVGAEMALRQFQHLMTYGDPVIRKSVPLALGLISASNPQLSILDTLSKYSHDSDLDVAINAILAMGLVGAGTNNARLAQMLRGLATYYAKEPDCFFMVRIAQGLVHMGKGTIGINPYFNDGQVMSRTAVAGILATIVSFTDARKFVLDKHHWMLYWLTTAMYPQFLITLDEELEEKPVTVRVGQAVNTIGLAGTRHGISGFQTHQSPVRIATGERAELGTNEFFPYQTVLEGLVILKKNEQYDAEDQN</sequence>
<reference evidence="8 9" key="1">
    <citation type="submission" date="2013-07" db="EMBL/GenBank/DDBJ databases">
        <title>The Genome Sequence of Cryptococcus heveanensis BCC8398.</title>
        <authorList>
            <consortium name="The Broad Institute Genome Sequencing Platform"/>
            <person name="Cuomo C."/>
            <person name="Litvintseva A."/>
            <person name="Chen Y."/>
            <person name="Heitman J."/>
            <person name="Sun S."/>
            <person name="Springer D."/>
            <person name="Dromer F."/>
            <person name="Young S.K."/>
            <person name="Zeng Q."/>
            <person name="Gargeya S."/>
            <person name="Fitzgerald M."/>
            <person name="Abouelleil A."/>
            <person name="Alvarado L."/>
            <person name="Berlin A.M."/>
            <person name="Chapman S.B."/>
            <person name="Dewar J."/>
            <person name="Goldberg J."/>
            <person name="Griggs A."/>
            <person name="Gujja S."/>
            <person name="Hansen M."/>
            <person name="Howarth C."/>
            <person name="Imamovic A."/>
            <person name="Larimer J."/>
            <person name="McCowan C."/>
            <person name="Murphy C."/>
            <person name="Pearson M."/>
            <person name="Priest M."/>
            <person name="Roberts A."/>
            <person name="Saif S."/>
            <person name="Shea T."/>
            <person name="Sykes S."/>
            <person name="Wortman J."/>
            <person name="Nusbaum C."/>
            <person name="Birren B."/>
        </authorList>
    </citation>
    <scope>NUCLEOTIDE SEQUENCE [LARGE SCALE GENOMIC DNA]</scope>
    <source>
        <strain evidence="8 9">BCC8398</strain>
    </source>
</reference>
<feature type="domain" description="RPN1 N-terminal" evidence="6">
    <location>
        <begin position="61"/>
        <end position="395"/>
    </location>
</feature>
<dbReference type="OrthoDB" id="10252509at2759"/>
<evidence type="ECO:0000256" key="5">
    <source>
        <dbReference type="SAM" id="MobiDB-lite"/>
    </source>
</evidence>
<dbReference type="GO" id="GO:0042176">
    <property type="term" value="P:regulation of protein catabolic process"/>
    <property type="evidence" value="ECO:0007669"/>
    <property type="project" value="InterPro"/>
</dbReference>
<dbReference type="AlphaFoldDB" id="A0A1B9H272"/>
<proteinExistence type="inferred from homology"/>
<dbReference type="InterPro" id="IPR040892">
    <property type="entry name" value="RPN1_N"/>
</dbReference>
<dbReference type="Pfam" id="PF17781">
    <property type="entry name" value="RPN1_RPN2_N"/>
    <property type="match status" value="1"/>
</dbReference>
<accession>A0A1B9H272</accession>
<dbReference type="InterPro" id="IPR002015">
    <property type="entry name" value="Proteasome/cyclosome_rpt"/>
</dbReference>
<dbReference type="STRING" id="1296120.A0A1B9H272"/>
<comment type="function">
    <text evidence="4">Acts as a regulatory subunit of the 26 proteasome which is involved in the ATP-dependent degradation of ubiquitinated proteins.</text>
</comment>
<dbReference type="PIRSF" id="PIRSF015965">
    <property type="entry name" value="26S_Psome_Rpn1"/>
    <property type="match status" value="1"/>
</dbReference>
<feature type="compositionally biased region" description="Low complexity" evidence="5">
    <location>
        <begin position="674"/>
        <end position="693"/>
    </location>
</feature>
<gene>
    <name evidence="8" type="ORF">I316_00485</name>
</gene>
<feature type="domain" description="26S proteasome non-ATPase regulatory subunit RPN1 C-terminal" evidence="7">
    <location>
        <begin position="960"/>
        <end position="1012"/>
    </location>
</feature>
<dbReference type="Pfam" id="PF01851">
    <property type="entry name" value="PC_rep"/>
    <property type="match status" value="2"/>
</dbReference>
<dbReference type="InterPro" id="IPR016643">
    <property type="entry name" value="26S_Psome_Rpn1"/>
</dbReference>
<evidence type="ECO:0000256" key="1">
    <source>
        <dbReference type="ARBA" id="ARBA00005460"/>
    </source>
</evidence>
<evidence type="ECO:0000256" key="4">
    <source>
        <dbReference type="PIRNR" id="PIRNR015965"/>
    </source>
</evidence>
<dbReference type="PANTHER" id="PTHR10943">
    <property type="entry name" value="26S PROTEASOME NON-ATPASE REGULATORY SUBUNIT"/>
    <property type="match status" value="1"/>
</dbReference>
<reference evidence="9" key="2">
    <citation type="submission" date="2013-12" db="EMBL/GenBank/DDBJ databases">
        <title>Evolution of pathogenesis and genome organization in the Tremellales.</title>
        <authorList>
            <person name="Cuomo C."/>
            <person name="Litvintseva A."/>
            <person name="Heitman J."/>
            <person name="Chen Y."/>
            <person name="Sun S."/>
            <person name="Springer D."/>
            <person name="Dromer F."/>
            <person name="Young S."/>
            <person name="Zeng Q."/>
            <person name="Chapman S."/>
            <person name="Gujja S."/>
            <person name="Saif S."/>
            <person name="Birren B."/>
        </authorList>
    </citation>
    <scope>NUCLEOTIDE SEQUENCE [LARGE SCALE GENOMIC DNA]</scope>
    <source>
        <strain evidence="9">BCC8398</strain>
    </source>
</reference>
<feature type="region of interest" description="Disordered" evidence="5">
    <location>
        <begin position="1"/>
        <end position="51"/>
    </location>
</feature>
<dbReference type="InterPro" id="IPR041433">
    <property type="entry name" value="RPN1_C"/>
</dbReference>
<dbReference type="EMBL" id="KV700122">
    <property type="protein sequence ID" value="OCF37364.1"/>
    <property type="molecule type" value="Genomic_DNA"/>
</dbReference>
<dbReference type="PANTHER" id="PTHR10943:SF1">
    <property type="entry name" value="26S PROTEASOME NON-ATPASE REGULATORY SUBUNIT 2"/>
    <property type="match status" value="1"/>
</dbReference>
<comment type="similarity">
    <text evidence="1 4">Belongs to the proteasome subunit S2 family.</text>
</comment>
<dbReference type="Proteomes" id="UP000092666">
    <property type="component" value="Unassembled WGS sequence"/>
</dbReference>
<dbReference type="GO" id="GO:0008540">
    <property type="term" value="C:proteasome regulatory particle, base subcomplex"/>
    <property type="evidence" value="ECO:0007669"/>
    <property type="project" value="UniProtKB-UniRule"/>
</dbReference>
<evidence type="ECO:0000259" key="6">
    <source>
        <dbReference type="Pfam" id="PF17781"/>
    </source>
</evidence>
<name>A0A1B9H272_9TREE</name>
<protein>
    <recommendedName>
        <fullName evidence="4">26S proteasome regulatory subunit RPN1</fullName>
    </recommendedName>
</protein>
<evidence type="ECO:0000259" key="7">
    <source>
        <dbReference type="Pfam" id="PF18051"/>
    </source>
</evidence>
<evidence type="ECO:0000313" key="8">
    <source>
        <dbReference type="EMBL" id="OCF37364.1"/>
    </source>
</evidence>
<keyword evidence="3 4" id="KW-0647">Proteasome</keyword>
<dbReference type="GO" id="GO:0043161">
    <property type="term" value="P:proteasome-mediated ubiquitin-dependent protein catabolic process"/>
    <property type="evidence" value="ECO:0007669"/>
    <property type="project" value="TreeGrafter"/>
</dbReference>
<dbReference type="InterPro" id="IPR016024">
    <property type="entry name" value="ARM-type_fold"/>
</dbReference>
<dbReference type="SUPFAM" id="SSF48371">
    <property type="entry name" value="ARM repeat"/>
    <property type="match status" value="1"/>
</dbReference>
<evidence type="ECO:0000256" key="3">
    <source>
        <dbReference type="ARBA" id="ARBA00022942"/>
    </source>
</evidence>
<feature type="region of interest" description="Disordered" evidence="5">
    <location>
        <begin position="716"/>
        <end position="749"/>
    </location>
</feature>
<evidence type="ECO:0000313" key="9">
    <source>
        <dbReference type="Proteomes" id="UP000092666"/>
    </source>
</evidence>
<keyword evidence="2" id="KW-0677">Repeat</keyword>
<dbReference type="GO" id="GO:0030234">
    <property type="term" value="F:enzyme regulator activity"/>
    <property type="evidence" value="ECO:0007669"/>
    <property type="project" value="UniProtKB-UniRule"/>
</dbReference>
<dbReference type="InterPro" id="IPR011989">
    <property type="entry name" value="ARM-like"/>
</dbReference>
<organism evidence="8 9">
    <name type="scientific">Kwoniella heveanensis BCC8398</name>
    <dbReference type="NCBI Taxonomy" id="1296120"/>
    <lineage>
        <taxon>Eukaryota</taxon>
        <taxon>Fungi</taxon>
        <taxon>Dikarya</taxon>
        <taxon>Basidiomycota</taxon>
        <taxon>Agaricomycotina</taxon>
        <taxon>Tremellomycetes</taxon>
        <taxon>Tremellales</taxon>
        <taxon>Cryptococcaceae</taxon>
        <taxon>Kwoniella</taxon>
    </lineage>
</organism>